<dbReference type="Pfam" id="PF13920">
    <property type="entry name" value="zf-C3HC4_3"/>
    <property type="match status" value="1"/>
</dbReference>
<keyword evidence="10" id="KW-1185">Reference proteome</keyword>
<dbReference type="GO" id="GO:0008270">
    <property type="term" value="F:zinc ion binding"/>
    <property type="evidence" value="ECO:0007669"/>
    <property type="project" value="UniProtKB-KW"/>
</dbReference>
<dbReference type="PANTHER" id="PTHR48051">
    <property type="match status" value="1"/>
</dbReference>
<sequence>MSFFKRKSSKAGQARLETQLHIARHAPDASIDISGCDLVNLPADIYSLCRVLRKQALLIDTNRLGTLKAGGDYAGLEKVGDVIRVIDAHDNDIRELPAAIGKLINLQVLNFENNKLAQLPIELGRLGALQTLNLKNNALSELPTSMGDLRSLRSLDISRNNIRQLPLWFARLVSLETLILDAELMIDPPPGVCVQGTPSIMQYLCAKAGIDYRAPSTQVLSLLKEPTESEPWDRRASVKSCSTSSMDLGDLALQYEKQKELKRQEQLRLTQQLLEQQSMQAALVADCNANRKELLDRLVEHQSNLDAKISSVQLRKDEEKRNLIDAMSHMEQHAQTLIKRILDMNKEYQSAERILEAEEQRRIADEERFKVKLEEYDRLRREEIQKAMADAMAQNFSLEELRSKHLKRKDQFAQDYLMADKQKTADVTQLLLAKDEQMRILFERLMADEQFQKEALMTLMEQRDAHTNRLNGQIDLIQQELAQLSLLERKQKDMRIANEQVCLDEERQALMALLMQLIEEKRKRSEELHKRLVEMEQSEENKRLDYWLVQYQKLLDSKPSALIEREAQLEPAVVKVLCRSAAENYMPAFARHRILAKQLPHLTEQDLQKLGIYEVGLRKAILDNIAAYFADVANEDKKNAKKETTVDGKAATIAQSSELEPTASAPSAIVARYEAECVVCLAAQVALVFVPCGHVCVCVDCGTTLTECPLCRAAIMEKIDLYASNPSAPLVE</sequence>
<feature type="coiled-coil region" evidence="7">
    <location>
        <begin position="503"/>
        <end position="538"/>
    </location>
</feature>
<feature type="domain" description="SAM" evidence="9">
    <location>
        <begin position="583"/>
        <end position="631"/>
    </location>
</feature>
<proteinExistence type="predicted"/>
<keyword evidence="1" id="KW-0433">Leucine-rich repeat</keyword>
<organism evidence="10 11">
    <name type="scientific">Plectus sambesii</name>
    <dbReference type="NCBI Taxonomy" id="2011161"/>
    <lineage>
        <taxon>Eukaryota</taxon>
        <taxon>Metazoa</taxon>
        <taxon>Ecdysozoa</taxon>
        <taxon>Nematoda</taxon>
        <taxon>Chromadorea</taxon>
        <taxon>Plectida</taxon>
        <taxon>Plectina</taxon>
        <taxon>Plectoidea</taxon>
        <taxon>Plectidae</taxon>
        <taxon>Plectus</taxon>
    </lineage>
</organism>
<dbReference type="PROSITE" id="PS50089">
    <property type="entry name" value="ZF_RING_2"/>
    <property type="match status" value="1"/>
</dbReference>
<reference evidence="11" key="1">
    <citation type="submission" date="2022-11" db="UniProtKB">
        <authorList>
            <consortium name="WormBaseParasite"/>
        </authorList>
    </citation>
    <scope>IDENTIFICATION</scope>
</reference>
<keyword evidence="5" id="KW-0862">Zinc</keyword>
<dbReference type="Gene3D" id="1.10.150.50">
    <property type="entry name" value="Transcription Factor, Ets-1"/>
    <property type="match status" value="1"/>
</dbReference>
<dbReference type="InterPro" id="IPR055414">
    <property type="entry name" value="LRR_R13L4/SHOC2-like"/>
</dbReference>
<dbReference type="PANTHER" id="PTHR48051:SF47">
    <property type="entry name" value="LEUCINE RICH REPEAT AND STERILE ALPHA MOTIF CONTAINING 1"/>
    <property type="match status" value="1"/>
</dbReference>
<dbReference type="Gene3D" id="3.30.40.10">
    <property type="entry name" value="Zinc/RING finger domain, C3HC4 (zinc finger)"/>
    <property type="match status" value="1"/>
</dbReference>
<evidence type="ECO:0000256" key="2">
    <source>
        <dbReference type="ARBA" id="ARBA00022723"/>
    </source>
</evidence>
<evidence type="ECO:0000259" key="9">
    <source>
        <dbReference type="PROSITE" id="PS50105"/>
    </source>
</evidence>
<dbReference type="InterPro" id="IPR001660">
    <property type="entry name" value="SAM"/>
</dbReference>
<dbReference type="PROSITE" id="PS50105">
    <property type="entry name" value="SAM_DOMAIN"/>
    <property type="match status" value="1"/>
</dbReference>
<evidence type="ECO:0000256" key="5">
    <source>
        <dbReference type="ARBA" id="ARBA00022833"/>
    </source>
</evidence>
<dbReference type="InterPro" id="IPR032675">
    <property type="entry name" value="LRR_dom_sf"/>
</dbReference>
<dbReference type="WBParaSite" id="PSAMB.scaffold1951size26467.g15644.t2">
    <property type="protein sequence ID" value="PSAMB.scaffold1951size26467.g15644.t2"/>
    <property type="gene ID" value="PSAMB.scaffold1951size26467.g15644"/>
</dbReference>
<dbReference type="Gene3D" id="3.80.10.10">
    <property type="entry name" value="Ribonuclease Inhibitor"/>
    <property type="match status" value="1"/>
</dbReference>
<accession>A0A914VGC9</accession>
<evidence type="ECO:0000313" key="10">
    <source>
        <dbReference type="Proteomes" id="UP000887566"/>
    </source>
</evidence>
<dbReference type="Pfam" id="PF00536">
    <property type="entry name" value="SAM_1"/>
    <property type="match status" value="1"/>
</dbReference>
<keyword evidence="4 6" id="KW-0863">Zinc-finger</keyword>
<name>A0A914VGC9_9BILA</name>
<dbReference type="InterPro" id="IPR013761">
    <property type="entry name" value="SAM/pointed_sf"/>
</dbReference>
<dbReference type="InterPro" id="IPR003591">
    <property type="entry name" value="Leu-rich_rpt_typical-subtyp"/>
</dbReference>
<dbReference type="GO" id="GO:0005737">
    <property type="term" value="C:cytoplasm"/>
    <property type="evidence" value="ECO:0007669"/>
    <property type="project" value="TreeGrafter"/>
</dbReference>
<evidence type="ECO:0000256" key="6">
    <source>
        <dbReference type="PROSITE-ProRule" id="PRU00175"/>
    </source>
</evidence>
<keyword evidence="2" id="KW-0479">Metal-binding</keyword>
<evidence type="ECO:0000256" key="1">
    <source>
        <dbReference type="ARBA" id="ARBA00022614"/>
    </source>
</evidence>
<evidence type="ECO:0000259" key="8">
    <source>
        <dbReference type="PROSITE" id="PS50089"/>
    </source>
</evidence>
<feature type="domain" description="RING-type" evidence="8">
    <location>
        <begin position="677"/>
        <end position="712"/>
    </location>
</feature>
<feature type="coiled-coil region" evidence="7">
    <location>
        <begin position="341"/>
        <end position="368"/>
    </location>
</feature>
<dbReference type="SMART" id="SM00369">
    <property type="entry name" value="LRR_TYP"/>
    <property type="match status" value="3"/>
</dbReference>
<dbReference type="SUPFAM" id="SSF47769">
    <property type="entry name" value="SAM/Pointed domain"/>
    <property type="match status" value="1"/>
</dbReference>
<evidence type="ECO:0000313" key="11">
    <source>
        <dbReference type="WBParaSite" id="PSAMB.scaffold1951size26467.g15644.t2"/>
    </source>
</evidence>
<evidence type="ECO:0000256" key="7">
    <source>
        <dbReference type="SAM" id="Coils"/>
    </source>
</evidence>
<keyword evidence="7" id="KW-0175">Coiled coil</keyword>
<dbReference type="Proteomes" id="UP000887566">
    <property type="component" value="Unplaced"/>
</dbReference>
<evidence type="ECO:0000256" key="3">
    <source>
        <dbReference type="ARBA" id="ARBA00022737"/>
    </source>
</evidence>
<evidence type="ECO:0000256" key="4">
    <source>
        <dbReference type="ARBA" id="ARBA00022771"/>
    </source>
</evidence>
<protein>
    <submittedName>
        <fullName evidence="11">Leucine rich repeat and sterile alpha motif containing 1</fullName>
    </submittedName>
</protein>
<dbReference type="Pfam" id="PF23598">
    <property type="entry name" value="LRR_14"/>
    <property type="match status" value="1"/>
</dbReference>
<dbReference type="InterPro" id="IPR050216">
    <property type="entry name" value="LRR_domain-containing"/>
</dbReference>
<dbReference type="InterPro" id="IPR001841">
    <property type="entry name" value="Znf_RING"/>
</dbReference>
<dbReference type="FunFam" id="1.10.1170.10:FF:000002">
    <property type="entry name" value="Baculoviral IAP repeat containing 7"/>
    <property type="match status" value="1"/>
</dbReference>
<keyword evidence="3" id="KW-0677">Repeat</keyword>
<dbReference type="AlphaFoldDB" id="A0A914VGC9"/>
<dbReference type="InterPro" id="IPR013083">
    <property type="entry name" value="Znf_RING/FYVE/PHD"/>
</dbReference>
<dbReference type="SUPFAM" id="SSF52058">
    <property type="entry name" value="L domain-like"/>
    <property type="match status" value="1"/>
</dbReference>
<dbReference type="SUPFAM" id="SSF57850">
    <property type="entry name" value="RING/U-box"/>
    <property type="match status" value="1"/>
</dbReference>